<gene>
    <name evidence="8" type="primary">fucP</name>
    <name evidence="8" type="ORF">GCM10010981_35170</name>
</gene>
<comment type="caution">
    <text evidence="8">The sequence shown here is derived from an EMBL/GenBank/DDBJ whole genome shotgun (WGS) entry which is preliminary data.</text>
</comment>
<feature type="transmembrane region" description="Helical" evidence="6">
    <location>
        <begin position="349"/>
        <end position="372"/>
    </location>
</feature>
<feature type="transmembrane region" description="Helical" evidence="6">
    <location>
        <begin position="25"/>
        <end position="42"/>
    </location>
</feature>
<dbReference type="Pfam" id="PF07690">
    <property type="entry name" value="MFS_1"/>
    <property type="match status" value="1"/>
</dbReference>
<keyword evidence="3 6" id="KW-0812">Transmembrane</keyword>
<evidence type="ECO:0000256" key="4">
    <source>
        <dbReference type="ARBA" id="ARBA00022989"/>
    </source>
</evidence>
<dbReference type="InterPro" id="IPR020846">
    <property type="entry name" value="MFS_dom"/>
</dbReference>
<dbReference type="InterPro" id="IPR005275">
    <property type="entry name" value="Lfuc_symporter_FucP"/>
</dbReference>
<reference evidence="9" key="1">
    <citation type="journal article" date="2019" name="Int. J. Syst. Evol. Microbiol.">
        <title>The Global Catalogue of Microorganisms (GCM) 10K type strain sequencing project: providing services to taxonomists for standard genome sequencing and annotation.</title>
        <authorList>
            <consortium name="The Broad Institute Genomics Platform"/>
            <consortium name="The Broad Institute Genome Sequencing Center for Infectious Disease"/>
            <person name="Wu L."/>
            <person name="Ma J."/>
        </authorList>
    </citation>
    <scope>NUCLEOTIDE SEQUENCE [LARGE SCALE GENOMIC DNA]</scope>
    <source>
        <strain evidence="9">CGMCC 1.15439</strain>
    </source>
</reference>
<proteinExistence type="predicted"/>
<protein>
    <submittedName>
        <fullName evidence="8">L-fucose:H+ symporter permease</fullName>
    </submittedName>
</protein>
<evidence type="ECO:0000256" key="5">
    <source>
        <dbReference type="ARBA" id="ARBA00023136"/>
    </source>
</evidence>
<keyword evidence="4 6" id="KW-1133">Transmembrane helix</keyword>
<dbReference type="SUPFAM" id="SSF103473">
    <property type="entry name" value="MFS general substrate transporter"/>
    <property type="match status" value="1"/>
</dbReference>
<dbReference type="PROSITE" id="PS50850">
    <property type="entry name" value="MFS"/>
    <property type="match status" value="1"/>
</dbReference>
<dbReference type="CDD" id="cd17394">
    <property type="entry name" value="MFS_FucP_like"/>
    <property type="match status" value="1"/>
</dbReference>
<feature type="transmembrane region" description="Helical" evidence="6">
    <location>
        <begin position="258"/>
        <end position="279"/>
    </location>
</feature>
<evidence type="ECO:0000256" key="3">
    <source>
        <dbReference type="ARBA" id="ARBA00022692"/>
    </source>
</evidence>
<feature type="transmembrane region" description="Helical" evidence="6">
    <location>
        <begin position="62"/>
        <end position="82"/>
    </location>
</feature>
<evidence type="ECO:0000256" key="1">
    <source>
        <dbReference type="ARBA" id="ARBA00004429"/>
    </source>
</evidence>
<keyword evidence="5 6" id="KW-0472">Membrane</keyword>
<accession>A0ABQ1GGJ4</accession>
<comment type="subcellular location">
    <subcellularLocation>
        <location evidence="1">Cell inner membrane</location>
        <topology evidence="1">Multi-pass membrane protein</topology>
    </subcellularLocation>
</comment>
<evidence type="ECO:0000313" key="8">
    <source>
        <dbReference type="EMBL" id="GGA43030.1"/>
    </source>
</evidence>
<dbReference type="Gene3D" id="1.20.1250.20">
    <property type="entry name" value="MFS general substrate transporter like domains"/>
    <property type="match status" value="2"/>
</dbReference>
<dbReference type="InterPro" id="IPR050375">
    <property type="entry name" value="MFS_TsgA-like"/>
</dbReference>
<keyword evidence="9" id="KW-1185">Reference proteome</keyword>
<feature type="transmembrane region" description="Helical" evidence="6">
    <location>
        <begin position="116"/>
        <end position="135"/>
    </location>
</feature>
<dbReference type="EMBL" id="BMJA01000003">
    <property type="protein sequence ID" value="GGA43030.1"/>
    <property type="molecule type" value="Genomic_DNA"/>
</dbReference>
<evidence type="ECO:0000256" key="6">
    <source>
        <dbReference type="SAM" id="Phobius"/>
    </source>
</evidence>
<feature type="transmembrane region" description="Helical" evidence="6">
    <location>
        <begin position="89"/>
        <end position="110"/>
    </location>
</feature>
<keyword evidence="2" id="KW-1003">Cell membrane</keyword>
<feature type="transmembrane region" description="Helical" evidence="6">
    <location>
        <begin position="324"/>
        <end position="343"/>
    </location>
</feature>
<feature type="transmembrane region" description="Helical" evidence="6">
    <location>
        <begin position="210"/>
        <end position="228"/>
    </location>
</feature>
<organism evidence="8 9">
    <name type="scientific">Dyella nitratireducens</name>
    <dbReference type="NCBI Taxonomy" id="1849580"/>
    <lineage>
        <taxon>Bacteria</taxon>
        <taxon>Pseudomonadati</taxon>
        <taxon>Pseudomonadota</taxon>
        <taxon>Gammaproteobacteria</taxon>
        <taxon>Lysobacterales</taxon>
        <taxon>Rhodanobacteraceae</taxon>
        <taxon>Dyella</taxon>
    </lineage>
</organism>
<feature type="transmembrane region" description="Helical" evidence="6">
    <location>
        <begin position="156"/>
        <end position="179"/>
    </location>
</feature>
<dbReference type="PANTHER" id="PTHR43702">
    <property type="entry name" value="L-FUCOSE-PROTON SYMPORTER"/>
    <property type="match status" value="1"/>
</dbReference>
<dbReference type="NCBIfam" id="TIGR00885">
    <property type="entry name" value="fucP"/>
    <property type="match status" value="1"/>
</dbReference>
<name>A0ABQ1GGJ4_9GAMM</name>
<feature type="transmembrane region" description="Helical" evidence="6">
    <location>
        <begin position="299"/>
        <end position="317"/>
    </location>
</feature>
<evidence type="ECO:0000313" key="9">
    <source>
        <dbReference type="Proteomes" id="UP000620046"/>
    </source>
</evidence>
<dbReference type="InterPro" id="IPR036259">
    <property type="entry name" value="MFS_trans_sf"/>
</dbReference>
<evidence type="ECO:0000259" key="7">
    <source>
        <dbReference type="PROSITE" id="PS50850"/>
    </source>
</evidence>
<dbReference type="PANTHER" id="PTHR43702:SF11">
    <property type="entry name" value="L-FUCOSE-PROTON SYMPORTER"/>
    <property type="match status" value="1"/>
</dbReference>
<dbReference type="Proteomes" id="UP000620046">
    <property type="component" value="Unassembled WGS sequence"/>
</dbReference>
<feature type="transmembrane region" description="Helical" evidence="6">
    <location>
        <begin position="410"/>
        <end position="429"/>
    </location>
</feature>
<feature type="domain" description="Major facilitator superfamily (MFS) profile" evidence="7">
    <location>
        <begin position="27"/>
        <end position="436"/>
    </location>
</feature>
<sequence length="438" mass="47146">MEARTVTEDTSMPAADTMHAGTGRIWLPLVLIVSLFFLWGGANNLNDVLIAQFKKAFVLSDFEAGLVQSAFYLGYFLIAMPAGMYMRRFGYKSAVVFGLMLYGIGALLFWPAAEKATYGMFLFALFVIASGLAFLETSANPFVTLLGPPETATRRLNLAQAFNPLGSIAGILIGQHFIFSGVEHTPEQLAAMSDAQRVAYYVSETKAVQWPYLVIGLVVLGWAALILATRFPKAAAPRATATPTAGSGVMGRLLRDKFFIGAMLAQFFYVGAQVGVWSYTIRYVQATMHGTPAKLAANFLTAELVCFMVGRFAGAALMKYVAPVRLLFAFAAINVVLTLYAVVHPGISGAYALAACSFFMSVMYPTIFALGVEGRSDDERKLGSGLLVMTIIGGAVLTAIMGAVSDRSSMSDAMVVPACSFAIIALFAWRRRTVRSAI</sequence>
<dbReference type="InterPro" id="IPR011701">
    <property type="entry name" value="MFS"/>
</dbReference>
<feature type="transmembrane region" description="Helical" evidence="6">
    <location>
        <begin position="384"/>
        <end position="404"/>
    </location>
</feature>
<evidence type="ECO:0000256" key="2">
    <source>
        <dbReference type="ARBA" id="ARBA00022475"/>
    </source>
</evidence>